<gene>
    <name evidence="13" type="ORF">LMG26411_06583</name>
</gene>
<dbReference type="InterPro" id="IPR033900">
    <property type="entry name" value="Gram_neg_porin_domain"/>
</dbReference>
<dbReference type="InterPro" id="IPR050298">
    <property type="entry name" value="Gram-neg_bact_OMP"/>
</dbReference>
<evidence type="ECO:0000256" key="6">
    <source>
        <dbReference type="ARBA" id="ARBA00022729"/>
    </source>
</evidence>
<feature type="signal peptide" evidence="11">
    <location>
        <begin position="1"/>
        <end position="23"/>
    </location>
</feature>
<organism evidence="13 14">
    <name type="scientific">Cupriavidus numazuensis</name>
    <dbReference type="NCBI Taxonomy" id="221992"/>
    <lineage>
        <taxon>Bacteria</taxon>
        <taxon>Pseudomonadati</taxon>
        <taxon>Pseudomonadota</taxon>
        <taxon>Betaproteobacteria</taxon>
        <taxon>Burkholderiales</taxon>
        <taxon>Burkholderiaceae</taxon>
        <taxon>Cupriavidus</taxon>
    </lineage>
</organism>
<evidence type="ECO:0000259" key="12">
    <source>
        <dbReference type="Pfam" id="PF13609"/>
    </source>
</evidence>
<keyword evidence="14" id="KW-1185">Reference proteome</keyword>
<evidence type="ECO:0000256" key="3">
    <source>
        <dbReference type="ARBA" id="ARBA00022448"/>
    </source>
</evidence>
<accession>A0ABM8TSI8</accession>
<dbReference type="Proteomes" id="UP000672657">
    <property type="component" value="Unassembled WGS sequence"/>
</dbReference>
<feature type="chain" id="PRO_5045986722" evidence="11">
    <location>
        <begin position="24"/>
        <end position="393"/>
    </location>
</feature>
<protein>
    <submittedName>
        <fullName evidence="13">Outer membrane porin protein 32</fullName>
    </submittedName>
</protein>
<dbReference type="PANTHER" id="PTHR34501">
    <property type="entry name" value="PROTEIN YDDL-RELATED"/>
    <property type="match status" value="1"/>
</dbReference>
<keyword evidence="10" id="KW-0998">Cell outer membrane</keyword>
<evidence type="ECO:0000256" key="5">
    <source>
        <dbReference type="ARBA" id="ARBA00022692"/>
    </source>
</evidence>
<reference evidence="13 14" key="1">
    <citation type="submission" date="2021-03" db="EMBL/GenBank/DDBJ databases">
        <authorList>
            <person name="Peeters C."/>
        </authorList>
    </citation>
    <scope>NUCLEOTIDE SEQUENCE [LARGE SCALE GENOMIC DNA]</scope>
    <source>
        <strain evidence="13 14">LMG 26411</strain>
    </source>
</reference>
<dbReference type="CDD" id="cd00342">
    <property type="entry name" value="gram_neg_porins"/>
    <property type="match status" value="1"/>
</dbReference>
<evidence type="ECO:0000256" key="8">
    <source>
        <dbReference type="ARBA" id="ARBA00023114"/>
    </source>
</evidence>
<keyword evidence="3" id="KW-0813">Transport</keyword>
<dbReference type="EMBL" id="CAJPVI010000057">
    <property type="protein sequence ID" value="CAG2159286.1"/>
    <property type="molecule type" value="Genomic_DNA"/>
</dbReference>
<comment type="subunit">
    <text evidence="2">Homotrimer.</text>
</comment>
<keyword evidence="5" id="KW-0812">Transmembrane</keyword>
<dbReference type="RefSeq" id="WP_211957405.1">
    <property type="nucleotide sequence ID" value="NZ_CAJPVI010000057.1"/>
</dbReference>
<name>A0ABM8TSI8_9BURK</name>
<feature type="domain" description="Porin" evidence="12">
    <location>
        <begin position="10"/>
        <end position="357"/>
    </location>
</feature>
<keyword evidence="9" id="KW-0472">Membrane</keyword>
<evidence type="ECO:0000256" key="7">
    <source>
        <dbReference type="ARBA" id="ARBA00023065"/>
    </source>
</evidence>
<comment type="subcellular location">
    <subcellularLocation>
        <location evidence="1">Cell outer membrane</location>
        <topology evidence="1">Multi-pass membrane protein</topology>
    </subcellularLocation>
</comment>
<evidence type="ECO:0000256" key="2">
    <source>
        <dbReference type="ARBA" id="ARBA00011233"/>
    </source>
</evidence>
<keyword evidence="6 11" id="KW-0732">Signal</keyword>
<dbReference type="InterPro" id="IPR023614">
    <property type="entry name" value="Porin_dom_sf"/>
</dbReference>
<dbReference type="PANTHER" id="PTHR34501:SF9">
    <property type="entry name" value="MAJOR OUTER MEMBRANE PROTEIN P.IA"/>
    <property type="match status" value="1"/>
</dbReference>
<evidence type="ECO:0000256" key="1">
    <source>
        <dbReference type="ARBA" id="ARBA00004571"/>
    </source>
</evidence>
<evidence type="ECO:0000313" key="13">
    <source>
        <dbReference type="EMBL" id="CAG2159286.1"/>
    </source>
</evidence>
<proteinExistence type="predicted"/>
<keyword evidence="7" id="KW-0406">Ion transport</keyword>
<evidence type="ECO:0000256" key="9">
    <source>
        <dbReference type="ARBA" id="ARBA00023136"/>
    </source>
</evidence>
<evidence type="ECO:0000256" key="4">
    <source>
        <dbReference type="ARBA" id="ARBA00022452"/>
    </source>
</evidence>
<evidence type="ECO:0000313" key="14">
    <source>
        <dbReference type="Proteomes" id="UP000672657"/>
    </source>
</evidence>
<evidence type="ECO:0000256" key="11">
    <source>
        <dbReference type="SAM" id="SignalP"/>
    </source>
</evidence>
<keyword evidence="8" id="KW-0626">Porin</keyword>
<comment type="caution">
    <text evidence="13">The sequence shown here is derived from an EMBL/GenBank/DDBJ whole genome shotgun (WGS) entry which is preliminary data.</text>
</comment>
<keyword evidence="4" id="KW-1134">Transmembrane beta strand</keyword>
<dbReference type="SUPFAM" id="SSF56935">
    <property type="entry name" value="Porins"/>
    <property type="match status" value="1"/>
</dbReference>
<evidence type="ECO:0000256" key="10">
    <source>
        <dbReference type="ARBA" id="ARBA00023237"/>
    </source>
</evidence>
<sequence>MRKSHIALAAVATLMATAGAAHAASSVTLYGVIDGSVEYVNRASTLPTAATQSVGPLFRQPFAGGLSSSRWGLRGLEDLGGGLQASFVLESGFQADSGQVQSSTAGMLFSRVATVGLNDANNKITLGRQTTSITDGLVNFSPMRFAATYEPGIWEMGVNYRENNMVKYTGNFGPVQAVAHYSFGTGAAAFALGSGTVLANGGAGETPGNWKDNTAWGASVMYLDGRFGFGLAYDQWNPAVTTGSTGKVVKIGAGASYTTGPLKVMGGYRWNKAEFANGNALIRDGYWWAGVNYQATAALAVQLGYFYADIREARAPTVAGSVGPGTNPANPYQLNLTLDYNLSKRTDVYITTAWAHNGALAFDSVYNAFAFGYAAAPGQKNMAGVTTGIRHIF</sequence>
<dbReference type="Pfam" id="PF13609">
    <property type="entry name" value="Porin_4"/>
    <property type="match status" value="1"/>
</dbReference>
<dbReference type="Gene3D" id="2.40.160.10">
    <property type="entry name" value="Porin"/>
    <property type="match status" value="1"/>
</dbReference>